<dbReference type="InterPro" id="IPR008972">
    <property type="entry name" value="Cupredoxin"/>
</dbReference>
<evidence type="ECO:0008006" key="14">
    <source>
        <dbReference type="Google" id="ProtNLM"/>
    </source>
</evidence>
<dbReference type="GO" id="GO:0005507">
    <property type="term" value="F:copper ion binding"/>
    <property type="evidence" value="ECO:0007669"/>
    <property type="project" value="InterPro"/>
</dbReference>
<name>A0A1Y2M3A1_EPING</name>
<evidence type="ECO:0000256" key="7">
    <source>
        <dbReference type="SAM" id="Phobius"/>
    </source>
</evidence>
<evidence type="ECO:0000256" key="2">
    <source>
        <dbReference type="ARBA" id="ARBA00022723"/>
    </source>
</evidence>
<evidence type="ECO:0000313" key="12">
    <source>
        <dbReference type="EMBL" id="OSS50501.1"/>
    </source>
</evidence>
<evidence type="ECO:0000259" key="9">
    <source>
        <dbReference type="Pfam" id="PF00394"/>
    </source>
</evidence>
<dbReference type="Pfam" id="PF07731">
    <property type="entry name" value="Cu-oxidase_2"/>
    <property type="match status" value="1"/>
</dbReference>
<accession>A0A1Y2M3A1</accession>
<dbReference type="InterPro" id="IPR045087">
    <property type="entry name" value="Cu-oxidase_fam"/>
</dbReference>
<feature type="transmembrane region" description="Helical" evidence="7">
    <location>
        <begin position="555"/>
        <end position="577"/>
    </location>
</feature>
<dbReference type="GO" id="GO:0004322">
    <property type="term" value="F:ferroxidase activity"/>
    <property type="evidence" value="ECO:0007669"/>
    <property type="project" value="TreeGrafter"/>
</dbReference>
<keyword evidence="7" id="KW-0812">Transmembrane</keyword>
<dbReference type="CDD" id="cd13899">
    <property type="entry name" value="CuRO_3_Fet3p"/>
    <property type="match status" value="1"/>
</dbReference>
<evidence type="ECO:0000259" key="10">
    <source>
        <dbReference type="Pfam" id="PF07731"/>
    </source>
</evidence>
<feature type="domain" description="Plastocyanin-like" evidence="10">
    <location>
        <begin position="363"/>
        <end position="496"/>
    </location>
</feature>
<keyword evidence="7" id="KW-1133">Transmembrane helix</keyword>
<organism evidence="12 13">
    <name type="scientific">Epicoccum nigrum</name>
    <name type="common">Soil fungus</name>
    <name type="synonym">Epicoccum purpurascens</name>
    <dbReference type="NCBI Taxonomy" id="105696"/>
    <lineage>
        <taxon>Eukaryota</taxon>
        <taxon>Fungi</taxon>
        <taxon>Dikarya</taxon>
        <taxon>Ascomycota</taxon>
        <taxon>Pezizomycotina</taxon>
        <taxon>Dothideomycetes</taxon>
        <taxon>Pleosporomycetidae</taxon>
        <taxon>Pleosporales</taxon>
        <taxon>Pleosporineae</taxon>
        <taxon>Didymellaceae</taxon>
        <taxon>Epicoccum</taxon>
    </lineage>
</organism>
<dbReference type="GO" id="GO:0033573">
    <property type="term" value="C:high-affinity iron permease complex"/>
    <property type="evidence" value="ECO:0007669"/>
    <property type="project" value="TreeGrafter"/>
</dbReference>
<dbReference type="PROSITE" id="PS00079">
    <property type="entry name" value="MULTICOPPER_OXIDASE1"/>
    <property type="match status" value="2"/>
</dbReference>
<feature type="region of interest" description="Disordered" evidence="6">
    <location>
        <begin position="585"/>
        <end position="614"/>
    </location>
</feature>
<feature type="domain" description="Plastocyanin-like" evidence="9">
    <location>
        <begin position="157"/>
        <end position="299"/>
    </location>
</feature>
<dbReference type="CDD" id="cd13877">
    <property type="entry name" value="CuRO_2_Fet3p_like"/>
    <property type="match status" value="1"/>
</dbReference>
<evidence type="ECO:0000256" key="8">
    <source>
        <dbReference type="SAM" id="SignalP"/>
    </source>
</evidence>
<dbReference type="PANTHER" id="PTHR11709">
    <property type="entry name" value="MULTI-COPPER OXIDASE"/>
    <property type="match status" value="1"/>
</dbReference>
<dbReference type="SUPFAM" id="SSF49503">
    <property type="entry name" value="Cupredoxins"/>
    <property type="match status" value="3"/>
</dbReference>
<proteinExistence type="inferred from homology"/>
<feature type="compositionally biased region" description="Basic and acidic residues" evidence="6">
    <location>
        <begin position="597"/>
        <end position="614"/>
    </location>
</feature>
<dbReference type="GO" id="GO:0033215">
    <property type="term" value="P:reductive iron assimilation"/>
    <property type="evidence" value="ECO:0007669"/>
    <property type="project" value="TreeGrafter"/>
</dbReference>
<feature type="chain" id="PRO_5012486054" description="Laccase" evidence="8">
    <location>
        <begin position="23"/>
        <end position="614"/>
    </location>
</feature>
<keyword evidence="7" id="KW-0472">Membrane</keyword>
<keyword evidence="4" id="KW-0560">Oxidoreductase</keyword>
<sequence>MSQAMLFLVLSSLLSLLQGVSSAKTTFLEYNITWVHRNPDGRFDRPVMGINGQWPIPALNVTKGERLVVTVRNQLGNETTSVHWHGLYQNGTTHMDGPPGVTQCEIPHNDYFVYNFVVDQPGTYWFHSHTRGQYPDGLRAPLIVHDLESPFKTNYDEEIVLSFSDWYHDPMRLLLKSFLSVTNPTGAEPVPKSALINDSQNITVAVQPGKTYMIRMVNMAAFAGMYVWFQGCTMRIVEVDGIYTKPVEADMLYFTAGQRYSILLTIGSETANIPFMASMDEEIFDALPSDLRSNVTGWLVTNSTLELPQPFAVEAFSPFDDFSLKPLDSLPALDKVDRTVILDLKMDNLGDGANYAFFNNNTYVEPAVPALYTVMSSGAHAENPIVYGSHTNSFVLKDNETVEVILNNNDDGKHPFHLHGHAFQVIARSDEDAGPYSFHHRSVAPSVPMRRDTVSVQPNGHAVLRFRSDNPGVWLFHCHIEWHVASGLIATFIEAPLELQKTLSIPDAHYDLCSRNHPPINVSGNAAGNRIDYLNLKGEPSPPAALPKGFTTKGVVAIIISALNALVMVAAIAWYGLYQAEGNDSGASDANEANGVDDGRPSEERPLLAEPDSR</sequence>
<evidence type="ECO:0000259" key="11">
    <source>
        <dbReference type="Pfam" id="PF07732"/>
    </source>
</evidence>
<dbReference type="InterPro" id="IPR033138">
    <property type="entry name" value="Cu_oxidase_CS"/>
</dbReference>
<comment type="similarity">
    <text evidence="1">Belongs to the multicopper oxidase family.</text>
</comment>
<dbReference type="FunCoup" id="A0A1Y2M3A1">
    <property type="interactions" value="740"/>
</dbReference>
<dbReference type="EMBL" id="KZ107842">
    <property type="protein sequence ID" value="OSS50501.1"/>
    <property type="molecule type" value="Genomic_DNA"/>
</dbReference>
<dbReference type="InterPro" id="IPR001117">
    <property type="entry name" value="Cu-oxidase_2nd"/>
</dbReference>
<dbReference type="OMA" id="GLRGMFI"/>
<dbReference type="Pfam" id="PF07732">
    <property type="entry name" value="Cu-oxidase_3"/>
    <property type="match status" value="1"/>
</dbReference>
<evidence type="ECO:0000313" key="13">
    <source>
        <dbReference type="Proteomes" id="UP000193240"/>
    </source>
</evidence>
<feature type="signal peptide" evidence="8">
    <location>
        <begin position="1"/>
        <end position="22"/>
    </location>
</feature>
<evidence type="ECO:0000256" key="5">
    <source>
        <dbReference type="ARBA" id="ARBA00023008"/>
    </source>
</evidence>
<evidence type="ECO:0000256" key="4">
    <source>
        <dbReference type="ARBA" id="ARBA00023002"/>
    </source>
</evidence>
<keyword evidence="3 8" id="KW-0732">Signal</keyword>
<dbReference type="InterPro" id="IPR044130">
    <property type="entry name" value="CuRO_2_Fet3-like"/>
</dbReference>
<keyword evidence="2" id="KW-0479">Metal-binding</keyword>
<dbReference type="FunFam" id="2.60.40.420:FF:000024">
    <property type="entry name" value="FET5p Multicopper oxidase"/>
    <property type="match status" value="1"/>
</dbReference>
<evidence type="ECO:0000256" key="3">
    <source>
        <dbReference type="ARBA" id="ARBA00022729"/>
    </source>
</evidence>
<dbReference type="InterPro" id="IPR002355">
    <property type="entry name" value="Cu_oxidase_Cu_BS"/>
</dbReference>
<dbReference type="InParanoid" id="A0A1Y2M3A1"/>
<dbReference type="PROSITE" id="PS00080">
    <property type="entry name" value="MULTICOPPER_OXIDASE2"/>
    <property type="match status" value="1"/>
</dbReference>
<dbReference type="Gene3D" id="2.60.40.420">
    <property type="entry name" value="Cupredoxins - blue copper proteins"/>
    <property type="match status" value="3"/>
</dbReference>
<keyword evidence="13" id="KW-1185">Reference proteome</keyword>
<reference evidence="12 13" key="1">
    <citation type="journal article" date="2017" name="Genome Announc.">
        <title>Genome sequence of the saprophytic ascomycete Epicoccum nigrum ICMP 19927 strain isolated from New Zealand.</title>
        <authorList>
            <person name="Fokin M."/>
            <person name="Fleetwood D."/>
            <person name="Weir B.S."/>
            <person name="Villas-Boas S.G."/>
        </authorList>
    </citation>
    <scope>NUCLEOTIDE SEQUENCE [LARGE SCALE GENOMIC DNA]</scope>
    <source>
        <strain evidence="12 13">ICMP 19927</strain>
    </source>
</reference>
<evidence type="ECO:0000256" key="6">
    <source>
        <dbReference type="SAM" id="MobiDB-lite"/>
    </source>
</evidence>
<protein>
    <recommendedName>
        <fullName evidence="14">Laccase</fullName>
    </recommendedName>
</protein>
<gene>
    <name evidence="12" type="ORF">B5807_05166</name>
</gene>
<feature type="domain" description="Plastocyanin-like" evidence="11">
    <location>
        <begin position="32"/>
        <end position="147"/>
    </location>
</feature>
<dbReference type="InterPro" id="IPR011706">
    <property type="entry name" value="Cu-oxidase_C"/>
</dbReference>
<dbReference type="Pfam" id="PF00394">
    <property type="entry name" value="Cu-oxidase"/>
    <property type="match status" value="1"/>
</dbReference>
<evidence type="ECO:0000256" key="1">
    <source>
        <dbReference type="ARBA" id="ARBA00010609"/>
    </source>
</evidence>
<dbReference type="PANTHER" id="PTHR11709:SF361">
    <property type="entry name" value="IRON TRANSPORT MULTICOPPER OXIDASE FET3"/>
    <property type="match status" value="1"/>
</dbReference>
<dbReference type="CDD" id="cd13851">
    <property type="entry name" value="CuRO_1_Fet3p"/>
    <property type="match status" value="1"/>
</dbReference>
<keyword evidence="5" id="KW-0186">Copper</keyword>
<dbReference type="InterPro" id="IPR011707">
    <property type="entry name" value="Cu-oxidase-like_N"/>
</dbReference>
<dbReference type="STRING" id="105696.A0A1Y2M3A1"/>
<dbReference type="AlphaFoldDB" id="A0A1Y2M3A1"/>
<dbReference type="Proteomes" id="UP000193240">
    <property type="component" value="Unassembled WGS sequence"/>
</dbReference>
<dbReference type="GO" id="GO:0010106">
    <property type="term" value="P:cellular response to iron ion starvation"/>
    <property type="evidence" value="ECO:0007669"/>
    <property type="project" value="TreeGrafter"/>
</dbReference>